<protein>
    <submittedName>
        <fullName evidence="2">Uncharacterized protein</fullName>
    </submittedName>
</protein>
<dbReference type="RefSeq" id="WP_044403088.1">
    <property type="nucleotide sequence ID" value="NZ_JXYQ01000111.1"/>
</dbReference>
<organism evidence="2 3">
    <name type="scientific">Acidovorax temperans</name>
    <dbReference type="NCBI Taxonomy" id="80878"/>
    <lineage>
        <taxon>Bacteria</taxon>
        <taxon>Pseudomonadati</taxon>
        <taxon>Pseudomonadota</taxon>
        <taxon>Betaproteobacteria</taxon>
        <taxon>Burkholderiales</taxon>
        <taxon>Comamonadaceae</taxon>
        <taxon>Acidovorax</taxon>
    </lineage>
</organism>
<dbReference type="STRING" id="80878.RP29_19980"/>
<dbReference type="AlphaFoldDB" id="A0A0D7K482"/>
<dbReference type="Proteomes" id="UP000032566">
    <property type="component" value="Unassembled WGS sequence"/>
</dbReference>
<name>A0A0D7K482_9BURK</name>
<dbReference type="PATRIC" id="fig|80878.5.peg.201"/>
<dbReference type="OrthoDB" id="9774475at2"/>
<evidence type="ECO:0000313" key="2">
    <source>
        <dbReference type="EMBL" id="KJA08804.1"/>
    </source>
</evidence>
<keyword evidence="3" id="KW-1185">Reference proteome</keyword>
<proteinExistence type="predicted"/>
<sequence>MTGVRQGESAARDQRIAERKEHGDGIWASEEGELRLSPIFSFDTDSVWEVLGYANAGILNSFSDFAQVIEFYTDAGGGCVVVTSGAAQRSGPPCGARSGCWACCRSGKSDRSAEQLVASNESKYGRLKPLNRLRTWLVNIQYDWSMRHFIGRTISHDGFIEAGADSFSPETLRKLLIYTLTAERLSGVPIISPAQLILVDAKWSASAIAPPFFAIKTYFDVMDRGMWEEAPVVPFAPPSPAPKLGRIPVGEDWYQVTGFHSMNGMRDAMMELHHESCGVTRKTLKNGALVIDYEDGPRLDVDMDGAADFLTFLADDYIRDYCHHEYSDWTEGFRIYQRLGILSLGAGHSRKMDEILRRSQWLQSQELHGQRTPEEVKAKCSVRYENQALLF</sequence>
<evidence type="ECO:0000256" key="1">
    <source>
        <dbReference type="SAM" id="MobiDB-lite"/>
    </source>
</evidence>
<accession>A0A0D7K482</accession>
<dbReference type="EMBL" id="JXYQ01000111">
    <property type="protein sequence ID" value="KJA08804.1"/>
    <property type="molecule type" value="Genomic_DNA"/>
</dbReference>
<gene>
    <name evidence="2" type="ORF">RP29_19980</name>
</gene>
<feature type="compositionally biased region" description="Basic and acidic residues" evidence="1">
    <location>
        <begin position="10"/>
        <end position="24"/>
    </location>
</feature>
<feature type="region of interest" description="Disordered" evidence="1">
    <location>
        <begin position="1"/>
        <end position="24"/>
    </location>
</feature>
<evidence type="ECO:0000313" key="3">
    <source>
        <dbReference type="Proteomes" id="UP000032566"/>
    </source>
</evidence>
<comment type="caution">
    <text evidence="2">The sequence shown here is derived from an EMBL/GenBank/DDBJ whole genome shotgun (WGS) entry which is preliminary data.</text>
</comment>
<reference evidence="2 3" key="1">
    <citation type="submission" date="2014-12" db="EMBL/GenBank/DDBJ databases">
        <title>Isolation of bacteria from lake water.</title>
        <authorList>
            <person name="Sheng K.-Y."/>
            <person name="Chin P.-S."/>
            <person name="Chan K.-G."/>
            <person name="Tan G.S."/>
        </authorList>
    </citation>
    <scope>NUCLEOTIDE SEQUENCE [LARGE SCALE GENOMIC DNA]</scope>
    <source>
        <strain evidence="2 3">KY4</strain>
    </source>
</reference>